<sequence>MPDLCLDRAAVAAALGEQLPDTILAKLFPDYALAELRAVLRGQQKTACPLTPAVQQQSLFAEPAAGSGLACKLFTDGASRGNPGEAGAGSVLLDGDGQELAARSFYLGKCTNNVAEYKALIMGLQSVLESGCGRVEIFLDSQLIVRQIQGQYKVKHPALKPLFEEVKELLAKIDSWTVAHVPREQNKRADELANQGIDERRN</sequence>
<dbReference type="EC" id="5.4.2.12" evidence="2"/>
<evidence type="ECO:0000313" key="3">
    <source>
        <dbReference type="Proteomes" id="UP000288892"/>
    </source>
</evidence>
<organism evidence="2 3">
    <name type="scientific">Candidatus Electrothrix marina</name>
    <dbReference type="NCBI Taxonomy" id="1859130"/>
    <lineage>
        <taxon>Bacteria</taxon>
        <taxon>Pseudomonadati</taxon>
        <taxon>Thermodesulfobacteriota</taxon>
        <taxon>Desulfobulbia</taxon>
        <taxon>Desulfobulbales</taxon>
        <taxon>Desulfobulbaceae</taxon>
        <taxon>Candidatus Electrothrix</taxon>
    </lineage>
</organism>
<evidence type="ECO:0000313" key="2">
    <source>
        <dbReference type="EMBL" id="RWX52376.1"/>
    </source>
</evidence>
<dbReference type="InterPro" id="IPR012337">
    <property type="entry name" value="RNaseH-like_sf"/>
</dbReference>
<dbReference type="Pfam" id="PF13456">
    <property type="entry name" value="RVT_3"/>
    <property type="match status" value="1"/>
</dbReference>
<dbReference type="EC" id="3.1.26.4" evidence="2"/>
<dbReference type="EMBL" id="MTKS01000016">
    <property type="protein sequence ID" value="RWX52376.1"/>
    <property type="molecule type" value="Genomic_DNA"/>
</dbReference>
<keyword evidence="2" id="KW-0378">Hydrolase</keyword>
<dbReference type="InterPro" id="IPR002156">
    <property type="entry name" value="RNaseH_domain"/>
</dbReference>
<keyword evidence="2" id="KW-0413">Isomerase</keyword>
<evidence type="ECO:0000259" key="1">
    <source>
        <dbReference type="PROSITE" id="PS50879"/>
    </source>
</evidence>
<comment type="caution">
    <text evidence="2">The sequence shown here is derived from an EMBL/GenBank/DDBJ whole genome shotgun (WGS) entry which is preliminary data.</text>
</comment>
<dbReference type="CDD" id="cd09279">
    <property type="entry name" value="RNase_HI_like"/>
    <property type="match status" value="1"/>
</dbReference>
<dbReference type="PANTHER" id="PTHR46387:SF2">
    <property type="entry name" value="RIBONUCLEASE HI"/>
    <property type="match status" value="1"/>
</dbReference>
<proteinExistence type="predicted"/>
<reference evidence="2 3" key="1">
    <citation type="submission" date="2017-01" db="EMBL/GenBank/DDBJ databases">
        <title>The cable genome- insights into the physiology and evolution of filamentous bacteria capable of sulfide oxidation via long distance electron transfer.</title>
        <authorList>
            <person name="Schreiber L."/>
            <person name="Bjerg J.T."/>
            <person name="Boggild A."/>
            <person name="Van De Vossenberg J."/>
            <person name="Meysman F."/>
            <person name="Nielsen L.P."/>
            <person name="Schramm A."/>
            <person name="Kjeldsen K.U."/>
        </authorList>
    </citation>
    <scope>NUCLEOTIDE SEQUENCE [LARGE SCALE GENOMIC DNA]</scope>
    <source>
        <strain evidence="2">A5</strain>
    </source>
</reference>
<accession>A0A444JH04</accession>
<gene>
    <name evidence="2" type="ORF">VU01_101610</name>
</gene>
<dbReference type="InterPro" id="IPR036397">
    <property type="entry name" value="RNaseH_sf"/>
</dbReference>
<feature type="domain" description="RNase H type-1" evidence="1">
    <location>
        <begin position="67"/>
        <end position="198"/>
    </location>
</feature>
<protein>
    <submittedName>
        <fullName evidence="2">Putative phosphoglycerate mutase</fullName>
        <ecNumber evidence="2">3.1.26.4</ecNumber>
        <ecNumber evidence="2">5.4.2.12</ecNumber>
    </submittedName>
</protein>
<keyword evidence="3" id="KW-1185">Reference proteome</keyword>
<dbReference type="GO" id="GO:0004523">
    <property type="term" value="F:RNA-DNA hybrid ribonuclease activity"/>
    <property type="evidence" value="ECO:0007669"/>
    <property type="project" value="UniProtKB-EC"/>
</dbReference>
<name>A0A444JH04_9BACT</name>
<dbReference type="AlphaFoldDB" id="A0A444JH04"/>
<dbReference type="FunFam" id="3.30.420.10:FF:000076">
    <property type="entry name" value="RBR-type E3 ubiquitin transferase"/>
    <property type="match status" value="1"/>
</dbReference>
<dbReference type="SUPFAM" id="SSF53098">
    <property type="entry name" value="Ribonuclease H-like"/>
    <property type="match status" value="1"/>
</dbReference>
<dbReference type="PROSITE" id="PS50879">
    <property type="entry name" value="RNASE_H_1"/>
    <property type="match status" value="1"/>
</dbReference>
<dbReference type="GO" id="GO:0003676">
    <property type="term" value="F:nucleic acid binding"/>
    <property type="evidence" value="ECO:0007669"/>
    <property type="project" value="InterPro"/>
</dbReference>
<dbReference type="PANTHER" id="PTHR46387">
    <property type="entry name" value="POLYNUCLEOTIDYL TRANSFERASE, RIBONUCLEASE H-LIKE SUPERFAMILY PROTEIN"/>
    <property type="match status" value="1"/>
</dbReference>
<dbReference type="Proteomes" id="UP000288892">
    <property type="component" value="Unassembled WGS sequence"/>
</dbReference>
<dbReference type="GO" id="GO:0004619">
    <property type="term" value="F:phosphoglycerate mutase activity"/>
    <property type="evidence" value="ECO:0007669"/>
    <property type="project" value="UniProtKB-EC"/>
</dbReference>
<dbReference type="Gene3D" id="3.30.420.10">
    <property type="entry name" value="Ribonuclease H-like superfamily/Ribonuclease H"/>
    <property type="match status" value="1"/>
</dbReference>